<keyword evidence="2" id="KW-0472">Membrane</keyword>
<feature type="transmembrane region" description="Helical" evidence="2">
    <location>
        <begin position="358"/>
        <end position="377"/>
    </location>
</feature>
<reference evidence="4" key="1">
    <citation type="submission" date="2025-08" db="UniProtKB">
        <authorList>
            <consortium name="RefSeq"/>
        </authorList>
    </citation>
    <scope>IDENTIFICATION</scope>
    <source>
        <tissue evidence="4">Sperm</tissue>
    </source>
</reference>
<organism evidence="3 4">
    <name type="scientific">Petromyzon marinus</name>
    <name type="common">Sea lamprey</name>
    <dbReference type="NCBI Taxonomy" id="7757"/>
    <lineage>
        <taxon>Eukaryota</taxon>
        <taxon>Metazoa</taxon>
        <taxon>Chordata</taxon>
        <taxon>Craniata</taxon>
        <taxon>Vertebrata</taxon>
        <taxon>Cyclostomata</taxon>
        <taxon>Hyperoartia</taxon>
        <taxon>Petromyzontiformes</taxon>
        <taxon>Petromyzontidae</taxon>
        <taxon>Petromyzon</taxon>
    </lineage>
</organism>
<dbReference type="RefSeq" id="XP_032806426.1">
    <property type="nucleotide sequence ID" value="XM_032950535.1"/>
</dbReference>
<feature type="transmembrane region" description="Helical" evidence="2">
    <location>
        <begin position="397"/>
        <end position="423"/>
    </location>
</feature>
<keyword evidence="2" id="KW-0812">Transmembrane</keyword>
<dbReference type="AlphaFoldDB" id="A0AAJ7SVK7"/>
<evidence type="ECO:0000313" key="4">
    <source>
        <dbReference type="RefSeq" id="XP_032806426.1"/>
    </source>
</evidence>
<feature type="region of interest" description="Disordered" evidence="1">
    <location>
        <begin position="327"/>
        <end position="346"/>
    </location>
</feature>
<feature type="transmembrane region" description="Helical" evidence="2">
    <location>
        <begin position="128"/>
        <end position="150"/>
    </location>
</feature>
<dbReference type="Proteomes" id="UP001318040">
    <property type="component" value="Chromosome 9"/>
</dbReference>
<name>A0AAJ7SVK7_PETMA</name>
<evidence type="ECO:0000313" key="3">
    <source>
        <dbReference type="Proteomes" id="UP001318040"/>
    </source>
</evidence>
<accession>A0AAJ7SVK7</accession>
<feature type="transmembrane region" description="Helical" evidence="2">
    <location>
        <begin position="243"/>
        <end position="261"/>
    </location>
</feature>
<evidence type="ECO:0000256" key="2">
    <source>
        <dbReference type="SAM" id="Phobius"/>
    </source>
</evidence>
<keyword evidence="2" id="KW-1133">Transmembrane helix</keyword>
<sequence>MQRSESKEILKDDAYFVKRLSGQRPALRDWGLETISFSASCDQLSLGVVLCLSASLLALLLFTLLSFLSLELAVVRVPRAVRSSQLPAGQAAPPGPAPTGYPPGLACVRGRRLLAVALSLLGLQRLPLHALAGLALLLAHTFLCVVSPAVDGVVCPPGAAATAATDAAVPLNGSQAGASANHTDGAGAEPAGHIVPMAWAEIGGVDPHLDPAAKLCLLCINYLAPLLFHATREARPLWSKHRGASFAYCAFLTLTGLSRLASYAGFHALYLAAASGASATARGPAPWPRLMLRHTQAVLSFYAAGLLLSLGATLGVKAIAYRAHGASSEGVRPPSAGPVSCQRATPASRCRSRPRASLVATGSLTLAAVAAKLTVAADAWSLSSRPATPGRPGGLPLAVAACGEAASCLLCLAACLAACLHQLSSGRRWERRHRRLSGSPLSDVPSTSIIYKPAALAAHISYTPTGAIARTFAY</sequence>
<evidence type="ECO:0000256" key="1">
    <source>
        <dbReference type="SAM" id="MobiDB-lite"/>
    </source>
</evidence>
<keyword evidence="3" id="KW-1185">Reference proteome</keyword>
<proteinExistence type="predicted"/>
<gene>
    <name evidence="4" type="primary">LOC116940565</name>
</gene>
<feature type="transmembrane region" description="Helical" evidence="2">
    <location>
        <begin position="297"/>
        <end position="316"/>
    </location>
</feature>
<protein>
    <submittedName>
        <fullName evidence="4">Uncharacterized protein LOC116940565 isoform X2</fullName>
    </submittedName>
</protein>
<feature type="transmembrane region" description="Helical" evidence="2">
    <location>
        <begin position="46"/>
        <end position="75"/>
    </location>
</feature>